<sequence length="226" mass="25591">MRPKTDAQHSEQCIYVYLFIFINVIILVINHSQATLAKRCFDFMAKYDMDMDMDEETLSFATMICHATPSPEHGRERLPPADPSFEFRPFPNPSFPSSPADHHLQPEAPLLPRFFPRPTEGGGSRRDLRRCLKKEADHRSGRSQKKVSFHLVATEFRRESPQPAVPGKAMGFGGRRGWAAASPGRKEGKGGRRGLFGYFMSSCRECHALEPSSQVMELQHGWGKRT</sequence>
<protein>
    <submittedName>
        <fullName evidence="3">Uncharacterized protein</fullName>
    </submittedName>
</protein>
<keyword evidence="4" id="KW-1185">Reference proteome</keyword>
<evidence type="ECO:0000313" key="3">
    <source>
        <dbReference type="EMBL" id="KAG0477285.1"/>
    </source>
</evidence>
<dbReference type="AlphaFoldDB" id="A0A835QW32"/>
<evidence type="ECO:0000313" key="4">
    <source>
        <dbReference type="Proteomes" id="UP000636800"/>
    </source>
</evidence>
<feature type="region of interest" description="Disordered" evidence="1">
    <location>
        <begin position="109"/>
        <end position="128"/>
    </location>
</feature>
<accession>A0A835QW32</accession>
<gene>
    <name evidence="3" type="ORF">HPP92_014126</name>
</gene>
<feature type="transmembrane region" description="Helical" evidence="2">
    <location>
        <begin position="12"/>
        <end position="29"/>
    </location>
</feature>
<dbReference type="OrthoDB" id="544685at2759"/>
<keyword evidence="2" id="KW-0812">Transmembrane</keyword>
<keyword evidence="2" id="KW-0472">Membrane</keyword>
<name>A0A835QW32_VANPL</name>
<evidence type="ECO:0000256" key="2">
    <source>
        <dbReference type="SAM" id="Phobius"/>
    </source>
</evidence>
<organism evidence="3 4">
    <name type="scientific">Vanilla planifolia</name>
    <name type="common">Vanilla</name>
    <dbReference type="NCBI Taxonomy" id="51239"/>
    <lineage>
        <taxon>Eukaryota</taxon>
        <taxon>Viridiplantae</taxon>
        <taxon>Streptophyta</taxon>
        <taxon>Embryophyta</taxon>
        <taxon>Tracheophyta</taxon>
        <taxon>Spermatophyta</taxon>
        <taxon>Magnoliopsida</taxon>
        <taxon>Liliopsida</taxon>
        <taxon>Asparagales</taxon>
        <taxon>Orchidaceae</taxon>
        <taxon>Vanilloideae</taxon>
        <taxon>Vanilleae</taxon>
        <taxon>Vanilla</taxon>
    </lineage>
</organism>
<dbReference type="EMBL" id="JADCNL010000006">
    <property type="protein sequence ID" value="KAG0477285.1"/>
    <property type="molecule type" value="Genomic_DNA"/>
</dbReference>
<comment type="caution">
    <text evidence="3">The sequence shown here is derived from an EMBL/GenBank/DDBJ whole genome shotgun (WGS) entry which is preliminary data.</text>
</comment>
<proteinExistence type="predicted"/>
<keyword evidence="2" id="KW-1133">Transmembrane helix</keyword>
<evidence type="ECO:0000256" key="1">
    <source>
        <dbReference type="SAM" id="MobiDB-lite"/>
    </source>
</evidence>
<dbReference type="Proteomes" id="UP000636800">
    <property type="component" value="Chromosome 6"/>
</dbReference>
<reference evidence="3 4" key="1">
    <citation type="journal article" date="2020" name="Nat. Food">
        <title>A phased Vanilla planifolia genome enables genetic improvement of flavour and production.</title>
        <authorList>
            <person name="Hasing T."/>
            <person name="Tang H."/>
            <person name="Brym M."/>
            <person name="Khazi F."/>
            <person name="Huang T."/>
            <person name="Chambers A.H."/>
        </authorList>
    </citation>
    <scope>NUCLEOTIDE SEQUENCE [LARGE SCALE GENOMIC DNA]</scope>
    <source>
        <tissue evidence="3">Leaf</tissue>
    </source>
</reference>